<evidence type="ECO:0000256" key="5">
    <source>
        <dbReference type="ARBA" id="ARBA00022824"/>
    </source>
</evidence>
<comment type="similarity">
    <text evidence="2">Belongs to the SecE/SEC61-gamma family.</text>
</comment>
<dbReference type="PANTHER" id="PTHR12309">
    <property type="entry name" value="SEC61 GAMMA SUBUNIT"/>
    <property type="match status" value="1"/>
</dbReference>
<keyword evidence="12" id="KW-1185">Reference proteome</keyword>
<evidence type="ECO:0000256" key="2">
    <source>
        <dbReference type="ARBA" id="ARBA00008274"/>
    </source>
</evidence>
<evidence type="ECO:0000256" key="7">
    <source>
        <dbReference type="ARBA" id="ARBA00022989"/>
    </source>
</evidence>
<keyword evidence="9 10" id="KW-0472">Membrane</keyword>
<dbReference type="Gene3D" id="1.20.5.820">
    <property type="entry name" value="Preprotein translocase SecE subunit"/>
    <property type="match status" value="1"/>
</dbReference>
<reference evidence="11" key="1">
    <citation type="submission" date="2023-10" db="EMBL/GenBank/DDBJ databases">
        <title>Genome assemblies of two species of porcelain crab, Petrolisthes cinctipes and Petrolisthes manimaculis (Anomura: Porcellanidae).</title>
        <authorList>
            <person name="Angst P."/>
        </authorList>
    </citation>
    <scope>NUCLEOTIDE SEQUENCE</scope>
    <source>
        <strain evidence="11">PB745_01</strain>
        <tissue evidence="11">Gill</tissue>
    </source>
</reference>
<dbReference type="InterPro" id="IPR023391">
    <property type="entry name" value="Prot_translocase_SecE_dom_sf"/>
</dbReference>
<gene>
    <name evidence="11" type="ORF">Pcinc_037457</name>
</gene>
<keyword evidence="4 10" id="KW-0812">Transmembrane</keyword>
<comment type="caution">
    <text evidence="11">The sequence shown here is derived from an EMBL/GenBank/DDBJ whole genome shotgun (WGS) entry which is preliminary data.</text>
</comment>
<dbReference type="GO" id="GO:0005789">
    <property type="term" value="C:endoplasmic reticulum membrane"/>
    <property type="evidence" value="ECO:0007669"/>
    <property type="project" value="UniProtKB-SubCell"/>
</dbReference>
<name>A0AAE1BU05_PETCI</name>
<keyword evidence="6" id="KW-0653">Protein transport</keyword>
<comment type="subcellular location">
    <subcellularLocation>
        <location evidence="1">Endoplasmic reticulum membrane</location>
        <topology evidence="1">Single-pass membrane protein</topology>
    </subcellularLocation>
</comment>
<keyword evidence="7 10" id="KW-1133">Transmembrane helix</keyword>
<evidence type="ECO:0000313" key="11">
    <source>
        <dbReference type="EMBL" id="KAK3856202.1"/>
    </source>
</evidence>
<evidence type="ECO:0000256" key="6">
    <source>
        <dbReference type="ARBA" id="ARBA00022927"/>
    </source>
</evidence>
<sequence length="143" mass="16905">MSECTPDLSPSLLNSTKRYLYRYISKSFQSTKNSKYFRTTKKYSYYYISKSFQSTKNSKYFQITKKYLDNSEYFQNAKQQVVVLWEPAHQFYVDAVRLIRRCTKPNQREFLQIAKATAVGFCIMGFIGFIVKLIHIPVNNILV</sequence>
<evidence type="ECO:0000256" key="9">
    <source>
        <dbReference type="ARBA" id="ARBA00023136"/>
    </source>
</evidence>
<dbReference type="HAMAP" id="MF_00422">
    <property type="entry name" value="SecE"/>
    <property type="match status" value="1"/>
</dbReference>
<keyword evidence="3" id="KW-0813">Transport</keyword>
<evidence type="ECO:0000256" key="8">
    <source>
        <dbReference type="ARBA" id="ARBA00023010"/>
    </source>
</evidence>
<dbReference type="NCBIfam" id="TIGR00327">
    <property type="entry name" value="secE_euk_arch"/>
    <property type="match status" value="1"/>
</dbReference>
<evidence type="ECO:0000313" key="12">
    <source>
        <dbReference type="Proteomes" id="UP001286313"/>
    </source>
</evidence>
<dbReference type="InterPro" id="IPR008158">
    <property type="entry name" value="Translocase_Sec61-g"/>
</dbReference>
<dbReference type="AlphaFoldDB" id="A0AAE1BU05"/>
<protein>
    <recommendedName>
        <fullName evidence="13">Protein transport protein Sec61 subunit gamma</fullName>
    </recommendedName>
</protein>
<dbReference type="GO" id="GO:0006605">
    <property type="term" value="P:protein targeting"/>
    <property type="evidence" value="ECO:0007669"/>
    <property type="project" value="InterPro"/>
</dbReference>
<evidence type="ECO:0000256" key="10">
    <source>
        <dbReference type="SAM" id="Phobius"/>
    </source>
</evidence>
<dbReference type="SUPFAM" id="SSF103456">
    <property type="entry name" value="Preprotein translocase SecE subunit"/>
    <property type="match status" value="1"/>
</dbReference>
<evidence type="ECO:0000256" key="4">
    <source>
        <dbReference type="ARBA" id="ARBA00022692"/>
    </source>
</evidence>
<dbReference type="Proteomes" id="UP001286313">
    <property type="component" value="Unassembled WGS sequence"/>
</dbReference>
<evidence type="ECO:0000256" key="3">
    <source>
        <dbReference type="ARBA" id="ARBA00022448"/>
    </source>
</evidence>
<dbReference type="GO" id="GO:0008320">
    <property type="term" value="F:protein transmembrane transporter activity"/>
    <property type="evidence" value="ECO:0007669"/>
    <property type="project" value="InterPro"/>
</dbReference>
<organism evidence="11 12">
    <name type="scientific">Petrolisthes cinctipes</name>
    <name type="common">Flat porcelain crab</name>
    <dbReference type="NCBI Taxonomy" id="88211"/>
    <lineage>
        <taxon>Eukaryota</taxon>
        <taxon>Metazoa</taxon>
        <taxon>Ecdysozoa</taxon>
        <taxon>Arthropoda</taxon>
        <taxon>Crustacea</taxon>
        <taxon>Multicrustacea</taxon>
        <taxon>Malacostraca</taxon>
        <taxon>Eumalacostraca</taxon>
        <taxon>Eucarida</taxon>
        <taxon>Decapoda</taxon>
        <taxon>Pleocyemata</taxon>
        <taxon>Anomura</taxon>
        <taxon>Galatheoidea</taxon>
        <taxon>Porcellanidae</taxon>
        <taxon>Petrolisthes</taxon>
    </lineage>
</organism>
<keyword evidence="5" id="KW-0256">Endoplasmic reticulum</keyword>
<dbReference type="PROSITE" id="PS01067">
    <property type="entry name" value="SECE_SEC61G"/>
    <property type="match status" value="1"/>
</dbReference>
<dbReference type="EMBL" id="JAWQEG010005960">
    <property type="protein sequence ID" value="KAK3856202.1"/>
    <property type="molecule type" value="Genomic_DNA"/>
</dbReference>
<evidence type="ECO:0008006" key="13">
    <source>
        <dbReference type="Google" id="ProtNLM"/>
    </source>
</evidence>
<keyword evidence="8" id="KW-0811">Translocation</keyword>
<dbReference type="InterPro" id="IPR001901">
    <property type="entry name" value="Translocase_SecE/Sec61-g"/>
</dbReference>
<evidence type="ECO:0000256" key="1">
    <source>
        <dbReference type="ARBA" id="ARBA00004389"/>
    </source>
</evidence>
<dbReference type="GO" id="GO:0006886">
    <property type="term" value="P:intracellular protein transport"/>
    <property type="evidence" value="ECO:0007669"/>
    <property type="project" value="InterPro"/>
</dbReference>
<accession>A0AAE1BU05</accession>
<dbReference type="Pfam" id="PF00584">
    <property type="entry name" value="SecE"/>
    <property type="match status" value="1"/>
</dbReference>
<feature type="transmembrane region" description="Helical" evidence="10">
    <location>
        <begin position="110"/>
        <end position="134"/>
    </location>
</feature>
<proteinExistence type="inferred from homology"/>